<evidence type="ECO:0000313" key="2">
    <source>
        <dbReference type="EMBL" id="MFD1588491.1"/>
    </source>
</evidence>
<dbReference type="Proteomes" id="UP001597119">
    <property type="component" value="Unassembled WGS sequence"/>
</dbReference>
<dbReference type="RefSeq" id="WP_247381948.1">
    <property type="nucleotide sequence ID" value="NZ_JALLGV010000013.1"/>
</dbReference>
<organism evidence="2 3">
    <name type="scientific">Halorientalis brevis</name>
    <dbReference type="NCBI Taxonomy" id="1126241"/>
    <lineage>
        <taxon>Archaea</taxon>
        <taxon>Methanobacteriati</taxon>
        <taxon>Methanobacteriota</taxon>
        <taxon>Stenosarchaea group</taxon>
        <taxon>Halobacteria</taxon>
        <taxon>Halobacteriales</taxon>
        <taxon>Haloarculaceae</taxon>
        <taxon>Halorientalis</taxon>
    </lineage>
</organism>
<reference evidence="2 3" key="1">
    <citation type="journal article" date="2019" name="Int. J. Syst. Evol. Microbiol.">
        <title>The Global Catalogue of Microorganisms (GCM) 10K type strain sequencing project: providing services to taxonomists for standard genome sequencing and annotation.</title>
        <authorList>
            <consortium name="The Broad Institute Genomics Platform"/>
            <consortium name="The Broad Institute Genome Sequencing Center for Infectious Disease"/>
            <person name="Wu L."/>
            <person name="Ma J."/>
        </authorList>
    </citation>
    <scope>NUCLEOTIDE SEQUENCE [LARGE SCALE GENOMIC DNA]</scope>
    <source>
        <strain evidence="2 3">CGMCC 1.12125</strain>
    </source>
</reference>
<sequence>MSRIPTRRSMLMSLGVTAAATLAGCSQNTPGESGNETNSNQSSNDSNDSSVFANVESVAGEWNAKLRVTISEDTDVDKIGLYDSNGVKKQRKSLGAGSAVEFALSEDLPSGAYDLVATTDGTEVERQSVELDRSISIQDVRIYAPEDHPSQTFELDVTNTGDFRLDMTNTELGVSGDVPNPERKDLFSSPTAFVDSKAVGHLSPGQEATLRLSHDALQTHSLTEGDLSKGGCSGEKRVATMQFNTASGYTKEIKVEYTLSGEPERFSVVYGCSDWAVNSWEPVK</sequence>
<feature type="region of interest" description="Disordered" evidence="1">
    <location>
        <begin position="25"/>
        <end position="49"/>
    </location>
</feature>
<feature type="compositionally biased region" description="Low complexity" evidence="1">
    <location>
        <begin position="38"/>
        <end position="49"/>
    </location>
</feature>
<gene>
    <name evidence="2" type="ORF">ACFR9U_16045</name>
</gene>
<accession>A0ABD6CDS1</accession>
<feature type="compositionally biased region" description="Polar residues" evidence="1">
    <location>
        <begin position="25"/>
        <end position="37"/>
    </location>
</feature>
<proteinExistence type="predicted"/>
<protein>
    <submittedName>
        <fullName evidence="2">Uncharacterized protein</fullName>
    </submittedName>
</protein>
<comment type="caution">
    <text evidence="2">The sequence shown here is derived from an EMBL/GenBank/DDBJ whole genome shotgun (WGS) entry which is preliminary data.</text>
</comment>
<keyword evidence="3" id="KW-1185">Reference proteome</keyword>
<dbReference type="PROSITE" id="PS51257">
    <property type="entry name" value="PROKAR_LIPOPROTEIN"/>
    <property type="match status" value="1"/>
</dbReference>
<evidence type="ECO:0000256" key="1">
    <source>
        <dbReference type="SAM" id="MobiDB-lite"/>
    </source>
</evidence>
<name>A0ABD6CDS1_9EURY</name>
<dbReference type="AlphaFoldDB" id="A0ABD6CDS1"/>
<evidence type="ECO:0000313" key="3">
    <source>
        <dbReference type="Proteomes" id="UP001597119"/>
    </source>
</evidence>
<dbReference type="EMBL" id="JBHUDJ010000013">
    <property type="protein sequence ID" value="MFD1588491.1"/>
    <property type="molecule type" value="Genomic_DNA"/>
</dbReference>